<dbReference type="FunFam" id="4.10.51.10:FF:000001">
    <property type="entry name" value="Cytochrome c oxidase subunit 7B, mitochondrial"/>
    <property type="match status" value="1"/>
</dbReference>
<evidence type="ECO:0000256" key="2">
    <source>
        <dbReference type="ARBA" id="ARBA00004673"/>
    </source>
</evidence>
<dbReference type="PANTHER" id="PTHR16716:SF2">
    <property type="match status" value="1"/>
</dbReference>
<comment type="pathway">
    <text evidence="2">Energy metabolism; oxidative phosphorylation.</text>
</comment>
<sequence length="111" mass="12785">MFPLVKNKLSHLQVRSIQQTMARQSHQKRTPDFHNKYGNTVLASGATFCIAIWTYITTQIGIEWNPSPVGRVTPQNGKNSNHTSWCNNELFKKQLTIDAKLKHCVLIKIWH</sequence>
<evidence type="ECO:0000256" key="9">
    <source>
        <dbReference type="ARBA" id="ARBA00023136"/>
    </source>
</evidence>
<evidence type="ECO:0000313" key="11">
    <source>
        <dbReference type="Proteomes" id="UP000001595"/>
    </source>
</evidence>
<dbReference type="InterPro" id="IPR008433">
    <property type="entry name" value="Cyt_c_oxidase_suVIIB"/>
</dbReference>
<dbReference type="Proteomes" id="UP000001595">
    <property type="component" value="Chromosome 20"/>
</dbReference>
<dbReference type="GeneTree" id="ENSGT00390000012178"/>
<keyword evidence="5" id="KW-0999">Mitochondrion inner membrane</keyword>
<keyword evidence="11" id="KW-1185">Reference proteome</keyword>
<dbReference type="KEGG" id="pon:112130362"/>
<keyword evidence="8" id="KW-0496">Mitochondrion</keyword>
<dbReference type="InterPro" id="IPR023272">
    <property type="entry name" value="Cyt_c_oxidase_suVIIB_dom_sf"/>
</dbReference>
<dbReference type="AlphaFoldDB" id="A0A8I5UHL2"/>
<dbReference type="RefSeq" id="XP_054398364.1">
    <property type="nucleotide sequence ID" value="XM_054542389.2"/>
</dbReference>
<protein>
    <submittedName>
        <fullName evidence="10">Uncharacterized protein</fullName>
    </submittedName>
</protein>
<dbReference type="UniPathway" id="UPA00705"/>
<organism evidence="10 11">
    <name type="scientific">Pongo abelii</name>
    <name type="common">Sumatran orangutan</name>
    <name type="synonym">Pongo pygmaeus abelii</name>
    <dbReference type="NCBI Taxonomy" id="9601"/>
    <lineage>
        <taxon>Eukaryota</taxon>
        <taxon>Metazoa</taxon>
        <taxon>Chordata</taxon>
        <taxon>Craniata</taxon>
        <taxon>Vertebrata</taxon>
        <taxon>Euteleostomi</taxon>
        <taxon>Mammalia</taxon>
        <taxon>Eutheria</taxon>
        <taxon>Euarchontoglires</taxon>
        <taxon>Primates</taxon>
        <taxon>Haplorrhini</taxon>
        <taxon>Catarrhini</taxon>
        <taxon>Hominidae</taxon>
        <taxon>Pongo</taxon>
    </lineage>
</organism>
<dbReference type="Gene3D" id="4.10.51.10">
    <property type="entry name" value="Cytochrome C Oxidase, chain K"/>
    <property type="match status" value="1"/>
</dbReference>
<dbReference type="GO" id="GO:0005743">
    <property type="term" value="C:mitochondrial inner membrane"/>
    <property type="evidence" value="ECO:0007669"/>
    <property type="project" value="UniProtKB-SubCell"/>
</dbReference>
<dbReference type="PANTHER" id="PTHR16716">
    <property type="entry name" value="CYTOCHROME C OXIDASE SUBUNIT 7B, MITOCHONDRIAL"/>
    <property type="match status" value="1"/>
</dbReference>
<name>A0A8I5UHL2_PONAB</name>
<comment type="subcellular location">
    <subcellularLocation>
        <location evidence="1">Mitochondrion inner membrane</location>
        <topology evidence="1">Single-pass membrane protein</topology>
    </subcellularLocation>
</comment>
<dbReference type="GO" id="GO:0045277">
    <property type="term" value="C:respiratory chain complex IV"/>
    <property type="evidence" value="ECO:0007669"/>
    <property type="project" value="TreeGrafter"/>
</dbReference>
<evidence type="ECO:0000256" key="7">
    <source>
        <dbReference type="ARBA" id="ARBA00022989"/>
    </source>
</evidence>
<dbReference type="Ensembl" id="ENSPPYT00000042336.1">
    <property type="protein sequence ID" value="ENSPPYP00000045404.1"/>
    <property type="gene ID" value="ENSPPYG00000036671.1"/>
</dbReference>
<keyword evidence="6" id="KW-0809">Transit peptide</keyword>
<proteinExistence type="inferred from homology"/>
<evidence type="ECO:0000256" key="5">
    <source>
        <dbReference type="ARBA" id="ARBA00022792"/>
    </source>
</evidence>
<reference evidence="10 11" key="1">
    <citation type="submission" date="2008-02" db="EMBL/GenBank/DDBJ databases">
        <title>A 6x draft sequence assembly of the Pongo pygmaeus abelii genome.</title>
        <authorList>
            <person name="Wilson R.K."/>
            <person name="Mardis E."/>
        </authorList>
    </citation>
    <scope>NUCLEOTIDE SEQUENCE [LARGE SCALE GENOMIC DNA]</scope>
</reference>
<evidence type="ECO:0000256" key="3">
    <source>
        <dbReference type="ARBA" id="ARBA00007351"/>
    </source>
</evidence>
<dbReference type="GeneID" id="112130362"/>
<dbReference type="GO" id="GO:0006123">
    <property type="term" value="P:mitochondrial electron transport, cytochrome c to oxygen"/>
    <property type="evidence" value="ECO:0007669"/>
    <property type="project" value="InterPro"/>
</dbReference>
<accession>A0A8I5UHL2</accession>
<reference evidence="10" key="3">
    <citation type="submission" date="2025-09" db="UniProtKB">
        <authorList>
            <consortium name="Ensembl"/>
        </authorList>
    </citation>
    <scope>IDENTIFICATION</scope>
</reference>
<evidence type="ECO:0000256" key="6">
    <source>
        <dbReference type="ARBA" id="ARBA00022946"/>
    </source>
</evidence>
<dbReference type="Pfam" id="PF05392">
    <property type="entry name" value="COX7B"/>
    <property type="match status" value="1"/>
</dbReference>
<evidence type="ECO:0000256" key="4">
    <source>
        <dbReference type="ARBA" id="ARBA00022692"/>
    </source>
</evidence>
<dbReference type="OrthoDB" id="9937520at2759"/>
<keyword evidence="9" id="KW-0472">Membrane</keyword>
<evidence type="ECO:0000313" key="10">
    <source>
        <dbReference type="Ensembl" id="ENSPPYP00000045404.1"/>
    </source>
</evidence>
<comment type="similarity">
    <text evidence="3">Belongs to the cytochrome c oxidase VIIb family.</text>
</comment>
<gene>
    <name evidence="10" type="primary">LOC112130362</name>
</gene>
<dbReference type="SUPFAM" id="SSF81423">
    <property type="entry name" value="Mitochondrial cytochrome c oxidase subunit VIIb"/>
    <property type="match status" value="1"/>
</dbReference>
<evidence type="ECO:0000256" key="8">
    <source>
        <dbReference type="ARBA" id="ARBA00023128"/>
    </source>
</evidence>
<keyword evidence="4" id="KW-0812">Transmembrane</keyword>
<reference evidence="10" key="2">
    <citation type="submission" date="2025-08" db="UniProtKB">
        <authorList>
            <consortium name="Ensembl"/>
        </authorList>
    </citation>
    <scope>IDENTIFICATION</scope>
</reference>
<keyword evidence="7" id="KW-1133">Transmembrane helix</keyword>
<evidence type="ECO:0000256" key="1">
    <source>
        <dbReference type="ARBA" id="ARBA00004434"/>
    </source>
</evidence>